<name>A0A091DDI3_FUKDA</name>
<dbReference type="EMBL" id="KN122647">
    <property type="protein sequence ID" value="KFO29127.1"/>
    <property type="molecule type" value="Genomic_DNA"/>
</dbReference>
<dbReference type="Proteomes" id="UP000028990">
    <property type="component" value="Unassembled WGS sequence"/>
</dbReference>
<protein>
    <submittedName>
        <fullName evidence="2">Uncharacterized protein</fullName>
    </submittedName>
</protein>
<feature type="region of interest" description="Disordered" evidence="1">
    <location>
        <begin position="36"/>
        <end position="56"/>
    </location>
</feature>
<evidence type="ECO:0000313" key="3">
    <source>
        <dbReference type="Proteomes" id="UP000028990"/>
    </source>
</evidence>
<accession>A0A091DDI3</accession>
<evidence type="ECO:0000256" key="1">
    <source>
        <dbReference type="SAM" id="MobiDB-lite"/>
    </source>
</evidence>
<organism evidence="2 3">
    <name type="scientific">Fukomys damarensis</name>
    <name type="common">Damaraland mole rat</name>
    <name type="synonym">Cryptomys damarensis</name>
    <dbReference type="NCBI Taxonomy" id="885580"/>
    <lineage>
        <taxon>Eukaryota</taxon>
        <taxon>Metazoa</taxon>
        <taxon>Chordata</taxon>
        <taxon>Craniata</taxon>
        <taxon>Vertebrata</taxon>
        <taxon>Euteleostomi</taxon>
        <taxon>Mammalia</taxon>
        <taxon>Eutheria</taxon>
        <taxon>Euarchontoglires</taxon>
        <taxon>Glires</taxon>
        <taxon>Rodentia</taxon>
        <taxon>Hystricomorpha</taxon>
        <taxon>Bathyergidae</taxon>
        <taxon>Fukomys</taxon>
    </lineage>
</organism>
<dbReference type="AlphaFoldDB" id="A0A091DDI3"/>
<keyword evidence="3" id="KW-1185">Reference proteome</keyword>
<sequence>MGRRQVTALYPAVGRAGRYVFNTSDGVSSTNRFTGWMASAPEQPPPKVSDAEKAPASLSREVEAQETVGNKKLKETCYGLKHKAVGVEIGRLPIAPPGVPGVQGSDPAVEKVTVRPAQQRKSGFSGPESAPSSKWTKILQVWKAARLMDYLAKRCLSHTSKNKNVKKLFKDRALSGIQMCFRNRFMSDWLPRDCIGNTLKAVHIRREDSALRVGHPSAHREAVSTSCRTAAGRLLYELPVETAEPYKPALAEPHGGGGKDACSGCHRPPRGACEEILIHWPLFPLAATSGALSLSVTA</sequence>
<proteinExistence type="predicted"/>
<gene>
    <name evidence="2" type="ORF">H920_09497</name>
</gene>
<reference evidence="2 3" key="1">
    <citation type="submission" date="2013-11" db="EMBL/GenBank/DDBJ databases">
        <title>The Damaraland mole rat (Fukomys damarensis) genome and evolution of African mole rats.</title>
        <authorList>
            <person name="Gladyshev V.N."/>
            <person name="Fang X."/>
        </authorList>
    </citation>
    <scope>NUCLEOTIDE SEQUENCE [LARGE SCALE GENOMIC DNA]</scope>
    <source>
        <tissue evidence="2">Liver</tissue>
    </source>
</reference>
<evidence type="ECO:0000313" key="2">
    <source>
        <dbReference type="EMBL" id="KFO29127.1"/>
    </source>
</evidence>